<keyword evidence="4" id="KW-0547">Nucleotide-binding</keyword>
<dbReference type="PANTHER" id="PTHR43079:SF1">
    <property type="entry name" value="CADMIUM_ZINC-TRANSPORTING ATPASE HMA1, CHLOROPLASTIC-RELATED"/>
    <property type="match status" value="1"/>
</dbReference>
<dbReference type="InterPro" id="IPR051949">
    <property type="entry name" value="Cation_Transport_ATPase"/>
</dbReference>
<keyword evidence="3" id="KW-0479">Metal-binding</keyword>
<comment type="subcellular location">
    <subcellularLocation>
        <location evidence="1">Membrane</location>
        <topology evidence="1">Multi-pass membrane protein</topology>
    </subcellularLocation>
</comment>
<dbReference type="AlphaFoldDB" id="A0AAU8DXY1"/>
<dbReference type="RefSeq" id="WP_353651333.1">
    <property type="nucleotide sequence ID" value="NZ_CP159218.1"/>
</dbReference>
<keyword evidence="5" id="KW-0067">ATP-binding</keyword>
<organism evidence="8">
    <name type="scientific">Nakamurella sp. A5-74</name>
    <dbReference type="NCBI Taxonomy" id="3158264"/>
    <lineage>
        <taxon>Bacteria</taxon>
        <taxon>Bacillati</taxon>
        <taxon>Actinomycetota</taxon>
        <taxon>Actinomycetes</taxon>
        <taxon>Nakamurellales</taxon>
        <taxon>Nakamurellaceae</taxon>
        <taxon>Nakamurella</taxon>
    </lineage>
</organism>
<evidence type="ECO:0000256" key="3">
    <source>
        <dbReference type="ARBA" id="ARBA00022723"/>
    </source>
</evidence>
<proteinExistence type="inferred from homology"/>
<dbReference type="GO" id="GO:0005524">
    <property type="term" value="F:ATP binding"/>
    <property type="evidence" value="ECO:0007669"/>
    <property type="project" value="UniProtKB-KW"/>
</dbReference>
<keyword evidence="7" id="KW-1278">Translocase</keyword>
<dbReference type="GO" id="GO:0016020">
    <property type="term" value="C:membrane"/>
    <property type="evidence" value="ECO:0007669"/>
    <property type="project" value="UniProtKB-SubCell"/>
</dbReference>
<reference evidence="8" key="1">
    <citation type="submission" date="2024-05" db="EMBL/GenBank/DDBJ databases">
        <authorList>
            <person name="Cai S.Y."/>
            <person name="Jin L.M."/>
            <person name="Li H.R."/>
        </authorList>
    </citation>
    <scope>NUCLEOTIDE SEQUENCE</scope>
    <source>
        <strain evidence="8">A5-74</strain>
    </source>
</reference>
<evidence type="ECO:0000256" key="7">
    <source>
        <dbReference type="ARBA" id="ARBA00022967"/>
    </source>
</evidence>
<evidence type="ECO:0000313" key="8">
    <source>
        <dbReference type="EMBL" id="XCG65728.1"/>
    </source>
</evidence>
<sequence>MTARISPSPPGSSSGSTWWQRIWILQGKWQRESADALTIMVGDGINDAPAPAAAGVGVALAARGAIASSETAVVLAVDRIDVLTEAIVLARRTRTIARQAVGAGMGLSVAAMQWRPPDCSLPWRVPPCRRIDLLAILTALRNPWPGRSRRS</sequence>
<dbReference type="SUPFAM" id="SSF56784">
    <property type="entry name" value="HAD-like"/>
    <property type="match status" value="1"/>
</dbReference>
<evidence type="ECO:0000256" key="6">
    <source>
        <dbReference type="ARBA" id="ARBA00022842"/>
    </source>
</evidence>
<dbReference type="Gene3D" id="3.40.50.1000">
    <property type="entry name" value="HAD superfamily/HAD-like"/>
    <property type="match status" value="1"/>
</dbReference>
<protein>
    <submittedName>
        <fullName evidence="8">Uncharacterized protein</fullName>
    </submittedName>
</protein>
<evidence type="ECO:0000256" key="4">
    <source>
        <dbReference type="ARBA" id="ARBA00022741"/>
    </source>
</evidence>
<evidence type="ECO:0000256" key="1">
    <source>
        <dbReference type="ARBA" id="ARBA00004141"/>
    </source>
</evidence>
<evidence type="ECO:0000256" key="2">
    <source>
        <dbReference type="ARBA" id="ARBA00006024"/>
    </source>
</evidence>
<keyword evidence="6" id="KW-0460">Magnesium</keyword>
<dbReference type="PRINTS" id="PR00119">
    <property type="entry name" value="CATATPASE"/>
</dbReference>
<name>A0AAU8DXY1_9ACTN</name>
<evidence type="ECO:0000256" key="5">
    <source>
        <dbReference type="ARBA" id="ARBA00022840"/>
    </source>
</evidence>
<accession>A0AAU8DXY1</accession>
<comment type="similarity">
    <text evidence="2">Belongs to the cation transport ATPase (P-type) (TC 3.A.3) family. Type IB subfamily.</text>
</comment>
<dbReference type="InterPro" id="IPR036412">
    <property type="entry name" value="HAD-like_sf"/>
</dbReference>
<dbReference type="EMBL" id="CP159218">
    <property type="protein sequence ID" value="XCG65728.1"/>
    <property type="molecule type" value="Genomic_DNA"/>
</dbReference>
<dbReference type="GO" id="GO:0046872">
    <property type="term" value="F:metal ion binding"/>
    <property type="evidence" value="ECO:0007669"/>
    <property type="project" value="UniProtKB-KW"/>
</dbReference>
<dbReference type="PANTHER" id="PTHR43079">
    <property type="entry name" value="PROBABLE CADMIUM/ZINC-TRANSPORTING ATPASE HMA1"/>
    <property type="match status" value="1"/>
</dbReference>
<gene>
    <name evidence="8" type="ORF">ABLG96_10850</name>
</gene>
<dbReference type="InterPro" id="IPR023214">
    <property type="entry name" value="HAD_sf"/>
</dbReference>